<comment type="caution">
    <text evidence="2">The sequence shown here is derived from an EMBL/GenBank/DDBJ whole genome shotgun (WGS) entry which is preliminary data.</text>
</comment>
<dbReference type="PANTHER" id="PTHR48050">
    <property type="entry name" value="STEROL 3-BETA-GLUCOSYLTRANSFERASE"/>
    <property type="match status" value="1"/>
</dbReference>
<dbReference type="InterPro" id="IPR002213">
    <property type="entry name" value="UDP_glucos_trans"/>
</dbReference>
<sequence>MSRILMPATPLWGHLAPVLTAARAFVDAGHDVSVLTGRKYRAQVEKSGAEFLALPAEVDYDDDELEAFMPGRDAVTGVAAIKLNIIGLFVRTLPGQYRALQELISDGGFDAVVADATFCGTFPWLLDVPAAQRLPIVGLGVLPLPFASRDTAPFGTALAPSSSVLGRLRNRVLNAVVDGIVLREVKQLTDAALAEVGAGATRTGFAGNGELYDRYFHLACEGIEYPRSDLAASVRFVGPFPPARNGWNRPVPEWWTDLELAQLVGRPVVHVTQGTMDNADLTRVLVPTIRALAEEDVLVVAATGGRPVEEVERHFPDGLPANARVGEFLDYADLLPRCSLVVTNGGWGTVQLALSEGVPVVVAGSTEEKPEVGARVQWAGAGRSLRTGTPTPGQVRKAVREVLATDSHRVAAAGLAQEMAALPDPREVIVAEVEEMIAARTISLPQSRTIDLTALERQSVQH</sequence>
<name>A0ABV5LQ61_9ACTN</name>
<evidence type="ECO:0000313" key="2">
    <source>
        <dbReference type="EMBL" id="MFB9376230.1"/>
    </source>
</evidence>
<dbReference type="PANTHER" id="PTHR48050:SF13">
    <property type="entry name" value="STEROL 3-BETA-GLUCOSYLTRANSFERASE UGT80A2"/>
    <property type="match status" value="1"/>
</dbReference>
<accession>A0ABV5LQ61</accession>
<dbReference type="CDD" id="cd03784">
    <property type="entry name" value="GT1_Gtf-like"/>
    <property type="match status" value="1"/>
</dbReference>
<gene>
    <name evidence="2" type="ORF">ACFFVI_04535</name>
</gene>
<feature type="domain" description="Erythromycin biosynthesis protein CIII-like C-terminal" evidence="1">
    <location>
        <begin position="317"/>
        <end position="430"/>
    </location>
</feature>
<dbReference type="RefSeq" id="WP_380138650.1">
    <property type="nucleotide sequence ID" value="NZ_JBHLUI010000009.1"/>
</dbReference>
<evidence type="ECO:0000313" key="3">
    <source>
        <dbReference type="Proteomes" id="UP001589748"/>
    </source>
</evidence>
<dbReference type="InterPro" id="IPR010610">
    <property type="entry name" value="EryCIII-like_C"/>
</dbReference>
<dbReference type="Proteomes" id="UP001589748">
    <property type="component" value="Unassembled WGS sequence"/>
</dbReference>
<dbReference type="EMBL" id="JBHMDM010000003">
    <property type="protein sequence ID" value="MFB9376230.1"/>
    <property type="molecule type" value="Genomic_DNA"/>
</dbReference>
<dbReference type="SUPFAM" id="SSF53756">
    <property type="entry name" value="UDP-Glycosyltransferase/glycogen phosphorylase"/>
    <property type="match status" value="1"/>
</dbReference>
<dbReference type="InterPro" id="IPR050426">
    <property type="entry name" value="Glycosyltransferase_28"/>
</dbReference>
<keyword evidence="3" id="KW-1185">Reference proteome</keyword>
<evidence type="ECO:0000259" key="1">
    <source>
        <dbReference type="Pfam" id="PF06722"/>
    </source>
</evidence>
<dbReference type="Pfam" id="PF06722">
    <property type="entry name" value="EryCIII-like_C"/>
    <property type="match status" value="1"/>
</dbReference>
<organism evidence="2 3">
    <name type="scientific">Kineococcus gynurae</name>
    <dbReference type="NCBI Taxonomy" id="452979"/>
    <lineage>
        <taxon>Bacteria</taxon>
        <taxon>Bacillati</taxon>
        <taxon>Actinomycetota</taxon>
        <taxon>Actinomycetes</taxon>
        <taxon>Kineosporiales</taxon>
        <taxon>Kineosporiaceae</taxon>
        <taxon>Kineococcus</taxon>
    </lineage>
</organism>
<proteinExistence type="predicted"/>
<dbReference type="Gene3D" id="3.40.50.2000">
    <property type="entry name" value="Glycogen Phosphorylase B"/>
    <property type="match status" value="2"/>
</dbReference>
<protein>
    <submittedName>
        <fullName evidence="2">Glycosyltransferase</fullName>
    </submittedName>
</protein>
<reference evidence="2 3" key="1">
    <citation type="submission" date="2024-09" db="EMBL/GenBank/DDBJ databases">
        <authorList>
            <person name="Sun Q."/>
            <person name="Mori K."/>
        </authorList>
    </citation>
    <scope>NUCLEOTIDE SEQUENCE [LARGE SCALE GENOMIC DNA]</scope>
    <source>
        <strain evidence="2 3">TISTR 1856</strain>
    </source>
</reference>